<evidence type="ECO:0000313" key="1">
    <source>
        <dbReference type="EMBL" id="KAJ6746139.1"/>
    </source>
</evidence>
<name>A0A9Q0VCC7_9ROSI</name>
<dbReference type="AlphaFoldDB" id="A0A9Q0VCC7"/>
<evidence type="ECO:0000313" key="2">
    <source>
        <dbReference type="Proteomes" id="UP001151752"/>
    </source>
</evidence>
<reference evidence="1" key="2">
    <citation type="journal article" date="2023" name="Int. J. Mol. Sci.">
        <title>De Novo Assembly and Annotation of 11 Diverse Shrub Willow (Salix) Genomes Reveals Novel Gene Organization in Sex-Linked Regions.</title>
        <authorList>
            <person name="Hyden B."/>
            <person name="Feng K."/>
            <person name="Yates T.B."/>
            <person name="Jawdy S."/>
            <person name="Cereghino C."/>
            <person name="Smart L.B."/>
            <person name="Muchero W."/>
        </authorList>
    </citation>
    <scope>NUCLEOTIDE SEQUENCE</scope>
    <source>
        <tissue evidence="1">Shoot tip</tissue>
    </source>
</reference>
<keyword evidence="2" id="KW-1185">Reference proteome</keyword>
<reference evidence="1" key="1">
    <citation type="submission" date="2022-11" db="EMBL/GenBank/DDBJ databases">
        <authorList>
            <person name="Hyden B.L."/>
            <person name="Feng K."/>
            <person name="Yates T."/>
            <person name="Jawdy S."/>
            <person name="Smart L.B."/>
            <person name="Muchero W."/>
        </authorList>
    </citation>
    <scope>NUCLEOTIDE SEQUENCE</scope>
    <source>
        <tissue evidence="1">Shoot tip</tissue>
    </source>
</reference>
<gene>
    <name evidence="1" type="ORF">OIU74_028739</name>
</gene>
<protein>
    <submittedName>
        <fullName evidence="1">Uncharacterized protein</fullName>
    </submittedName>
</protein>
<sequence length="89" mass="10180">MYRLPCYFYFFKYPLGAPNLLKIGIQCSLSAQEHLPHVSLDHSHVSFNANSDTAWKICFGLHSGCSNSTCKFLGRVWTRVYHDCTTFIS</sequence>
<accession>A0A9Q0VCC7</accession>
<dbReference type="EMBL" id="JAPFFM010000009">
    <property type="protein sequence ID" value="KAJ6746139.1"/>
    <property type="molecule type" value="Genomic_DNA"/>
</dbReference>
<comment type="caution">
    <text evidence="1">The sequence shown here is derived from an EMBL/GenBank/DDBJ whole genome shotgun (WGS) entry which is preliminary data.</text>
</comment>
<proteinExistence type="predicted"/>
<organism evidence="1 2">
    <name type="scientific">Salix koriyanagi</name>
    <dbReference type="NCBI Taxonomy" id="2511006"/>
    <lineage>
        <taxon>Eukaryota</taxon>
        <taxon>Viridiplantae</taxon>
        <taxon>Streptophyta</taxon>
        <taxon>Embryophyta</taxon>
        <taxon>Tracheophyta</taxon>
        <taxon>Spermatophyta</taxon>
        <taxon>Magnoliopsida</taxon>
        <taxon>eudicotyledons</taxon>
        <taxon>Gunneridae</taxon>
        <taxon>Pentapetalae</taxon>
        <taxon>rosids</taxon>
        <taxon>fabids</taxon>
        <taxon>Malpighiales</taxon>
        <taxon>Salicaceae</taxon>
        <taxon>Saliceae</taxon>
        <taxon>Salix</taxon>
    </lineage>
</organism>
<dbReference type="Proteomes" id="UP001151752">
    <property type="component" value="Chromosome 6"/>
</dbReference>